<evidence type="ECO:0000256" key="1">
    <source>
        <dbReference type="ARBA" id="ARBA00022612"/>
    </source>
</evidence>
<evidence type="ECO:0000256" key="4">
    <source>
        <dbReference type="SAM" id="Phobius"/>
    </source>
</evidence>
<feature type="transmembrane region" description="Helical" evidence="4">
    <location>
        <begin position="489"/>
        <end position="509"/>
    </location>
</feature>
<proteinExistence type="predicted"/>
<keyword evidence="1" id="KW-1188">Viral release from host cell</keyword>
<protein>
    <submittedName>
        <fullName evidence="6">Phage tail tape measure protein</fullName>
    </submittedName>
</protein>
<gene>
    <name evidence="6" type="ORF">MZO42_06040</name>
</gene>
<organism evidence="6">
    <name type="scientific">Sphingomonas psychrotolerans</name>
    <dbReference type="NCBI Taxonomy" id="1327635"/>
    <lineage>
        <taxon>Bacteria</taxon>
        <taxon>Pseudomonadati</taxon>
        <taxon>Pseudomonadota</taxon>
        <taxon>Alphaproteobacteria</taxon>
        <taxon>Sphingomonadales</taxon>
        <taxon>Sphingomonadaceae</taxon>
        <taxon>Sphingomonas</taxon>
    </lineage>
</organism>
<keyword evidence="4" id="KW-0472">Membrane</keyword>
<feature type="domain" description="Phage tail tape measure protein" evidence="5">
    <location>
        <begin position="180"/>
        <end position="351"/>
    </location>
</feature>
<reference evidence="6" key="1">
    <citation type="submission" date="2022-04" db="EMBL/GenBank/DDBJ databases">
        <title>Tomato heritable bacteria conferring resistance against bacterial wilt.</title>
        <authorList>
            <person name="Yin J."/>
        </authorList>
    </citation>
    <scope>NUCLEOTIDE SEQUENCE</scope>
    <source>
        <strain evidence="6">Cra20</strain>
    </source>
</reference>
<dbReference type="InterPro" id="IPR010090">
    <property type="entry name" value="Phage_tape_meas"/>
</dbReference>
<evidence type="ECO:0000256" key="2">
    <source>
        <dbReference type="SAM" id="Coils"/>
    </source>
</evidence>
<dbReference type="PANTHER" id="PTHR37813:SF1">
    <property type="entry name" value="FELS-2 PROPHAGE PROTEIN"/>
    <property type="match status" value="1"/>
</dbReference>
<accession>A0ABU3N3A8</accession>
<evidence type="ECO:0000256" key="3">
    <source>
        <dbReference type="SAM" id="MobiDB-lite"/>
    </source>
</evidence>
<evidence type="ECO:0000259" key="5">
    <source>
        <dbReference type="Pfam" id="PF10145"/>
    </source>
</evidence>
<sequence>MSNKLSLIVNFIGVDKMSGAMRNIVGLGQRGSASLRGLNGEARRLGRELRDVERDLSRSSGNVTELANRERELERALAGVNRQLERQRRSAAIAADARAMAARGQELQNKGRDNVMGGVALAAPFVLATKAAAEFGSGMVDIQQKAELSDQATDRLANRIVVMAKAARQLPEDMRVGLDLLLGRGLSIDFASQVIGPAGRLSTAYKVELPDAAGAAYASINNLKVQARDTAKIFDAMAAAGNAGGFEVKDMARNFPVLTAQMQALGDIGIPAVADLSAALQVAMNTAGDADQAANNIANLLGKINAPGTIRAFKKNFGIDLPAAMKKLTDSGHSSLEAIAMITEQAIKGDTKKLGFAFEDTQARNGLLALIQGMKQYRDIRAAALNSGGTVDKAFNQRVARDATVNWRAFLGTASTLAITLGATLLPVMTDVLGQVGAAASAFGAWAQANPQLASALTRGAAALVLFKIGLGSLQFLFGGLLGPLGRTIAFMRTAAPVFGALRTAALFLARGVLQAGMMMLANPIVLAITAIVLALGAAGYLIYRNWDRIKAAFNSGLAYVRGLLSSAGAWMSSIGRQMMNGLLLALNPAALARKLLEVARSGITAFKNFFGIKSPSRLFMAMGGHLTQGLALGIDRGGKAPVGSMRRVGGNVTAAASFGGPPIGRRPRGAGLGGPGPASGPISVHVYGAPGQSVRELAREVVREIDRAKGVQRRSSYEEAA</sequence>
<evidence type="ECO:0000313" key="6">
    <source>
        <dbReference type="EMBL" id="MDT8758252.1"/>
    </source>
</evidence>
<feature type="region of interest" description="Disordered" evidence="3">
    <location>
        <begin position="657"/>
        <end position="678"/>
    </location>
</feature>
<feature type="transmembrane region" description="Helical" evidence="4">
    <location>
        <begin position="521"/>
        <end position="544"/>
    </location>
</feature>
<keyword evidence="4" id="KW-0812">Transmembrane</keyword>
<dbReference type="NCBIfam" id="TIGR01760">
    <property type="entry name" value="tape_meas_TP901"/>
    <property type="match status" value="1"/>
</dbReference>
<dbReference type="EMBL" id="JALMLT010000001">
    <property type="protein sequence ID" value="MDT8758252.1"/>
    <property type="molecule type" value="Genomic_DNA"/>
</dbReference>
<name>A0ABU3N3A8_9SPHN</name>
<comment type="caution">
    <text evidence="6">The sequence shown here is derived from an EMBL/GenBank/DDBJ whole genome shotgun (WGS) entry which is preliminary data.</text>
</comment>
<dbReference type="PANTHER" id="PTHR37813">
    <property type="entry name" value="FELS-2 PROPHAGE PROTEIN"/>
    <property type="match status" value="1"/>
</dbReference>
<feature type="transmembrane region" description="Helical" evidence="4">
    <location>
        <begin position="461"/>
        <end position="483"/>
    </location>
</feature>
<keyword evidence="4" id="KW-1133">Transmembrane helix</keyword>
<dbReference type="Pfam" id="PF10145">
    <property type="entry name" value="PhageMin_Tail"/>
    <property type="match status" value="1"/>
</dbReference>
<feature type="coiled-coil region" evidence="2">
    <location>
        <begin position="35"/>
        <end position="90"/>
    </location>
</feature>
<keyword evidence="2" id="KW-0175">Coiled coil</keyword>